<proteinExistence type="predicted"/>
<reference evidence="2" key="1">
    <citation type="submission" date="2015-01" db="EMBL/GenBank/DDBJ databases">
        <title>Flavisolibacter sp./LCS9/ whole genome sequencing.</title>
        <authorList>
            <person name="Kim M.K."/>
            <person name="Srinivasan S."/>
            <person name="Lee J.-J."/>
        </authorList>
    </citation>
    <scope>NUCLEOTIDE SEQUENCE [LARGE SCALE GENOMIC DNA]</scope>
    <source>
        <strain evidence="2">LCS9</strain>
    </source>
</reference>
<keyword evidence="2" id="KW-1185">Reference proteome</keyword>
<gene>
    <name evidence="1" type="ORF">SY85_17805</name>
</gene>
<dbReference type="RefSeq" id="WP_066406216.1">
    <property type="nucleotide sequence ID" value="NZ_CP011390.1"/>
</dbReference>
<dbReference type="OrthoDB" id="678651at2"/>
<dbReference type="AlphaFoldDB" id="A0A172TY85"/>
<evidence type="ECO:0000313" key="2">
    <source>
        <dbReference type="Proteomes" id="UP000077177"/>
    </source>
</evidence>
<dbReference type="Proteomes" id="UP000077177">
    <property type="component" value="Chromosome"/>
</dbReference>
<dbReference type="KEGG" id="fla:SY85_17805"/>
<protein>
    <submittedName>
        <fullName evidence="1">Uncharacterized protein</fullName>
    </submittedName>
</protein>
<reference evidence="1 2" key="2">
    <citation type="journal article" date="2016" name="Int. J. Syst. Evol. Microbiol.">
        <title>Flavisolibacter tropicus sp. nov., isolated from tropical soil.</title>
        <authorList>
            <person name="Lee J.J."/>
            <person name="Kang M.S."/>
            <person name="Kim G.S."/>
            <person name="Lee C.S."/>
            <person name="Lim S."/>
            <person name="Lee J."/>
            <person name="Roh S.H."/>
            <person name="Kang H."/>
            <person name="Ha J.M."/>
            <person name="Bae S."/>
            <person name="Jung H.Y."/>
            <person name="Kim M.K."/>
        </authorList>
    </citation>
    <scope>NUCLEOTIDE SEQUENCE [LARGE SCALE GENOMIC DNA]</scope>
    <source>
        <strain evidence="1 2">LCS9</strain>
    </source>
</reference>
<name>A0A172TY85_9BACT</name>
<organism evidence="1 2">
    <name type="scientific">Flavisolibacter tropicus</name>
    <dbReference type="NCBI Taxonomy" id="1492898"/>
    <lineage>
        <taxon>Bacteria</taxon>
        <taxon>Pseudomonadati</taxon>
        <taxon>Bacteroidota</taxon>
        <taxon>Chitinophagia</taxon>
        <taxon>Chitinophagales</taxon>
        <taxon>Chitinophagaceae</taxon>
        <taxon>Flavisolibacter</taxon>
    </lineage>
</organism>
<sequence length="160" mass="18918">MDLNEILPKSENIQHFIDEQMLPCSYDRIELVKSSHSLSIENFNRKLKEIRPYTLGEFLINDIYAYRPSTTSYCLYLLLDLSSRFIDSLILLFGSPFNVTMEDVEKRDFDFLHWEINDIDITLRRDHGGNYTSRTKKKVILSFTNMHLDDLLNKEKIFGL</sequence>
<accession>A0A172TY85</accession>
<evidence type="ECO:0000313" key="1">
    <source>
        <dbReference type="EMBL" id="ANE52071.1"/>
    </source>
</evidence>
<dbReference type="EMBL" id="CP011390">
    <property type="protein sequence ID" value="ANE52071.1"/>
    <property type="molecule type" value="Genomic_DNA"/>
</dbReference>